<reference evidence="15" key="1">
    <citation type="journal article" date="2010" name="Science">
        <title>Plasticity of animal genome architecture unmasked by rapid evolution of a pelagic tunicate.</title>
        <authorList>
            <person name="Denoeud F."/>
            <person name="Henriet S."/>
            <person name="Mungpakdee S."/>
            <person name="Aury J.M."/>
            <person name="Da Silva C."/>
            <person name="Brinkmann H."/>
            <person name="Mikhaleva J."/>
            <person name="Olsen L.C."/>
            <person name="Jubin C."/>
            <person name="Canestro C."/>
            <person name="Bouquet J.M."/>
            <person name="Danks G."/>
            <person name="Poulain J."/>
            <person name="Campsteijn C."/>
            <person name="Adamski M."/>
            <person name="Cross I."/>
            <person name="Yadetie F."/>
            <person name="Muffato M."/>
            <person name="Louis A."/>
            <person name="Butcher S."/>
            <person name="Tsagkogeorga G."/>
            <person name="Konrad A."/>
            <person name="Singh S."/>
            <person name="Jensen M.F."/>
            <person name="Cong E.H."/>
            <person name="Eikeseth-Otteraa H."/>
            <person name="Noel B."/>
            <person name="Anthouard V."/>
            <person name="Porcel B.M."/>
            <person name="Kachouri-Lafond R."/>
            <person name="Nishino A."/>
            <person name="Ugolini M."/>
            <person name="Chourrout P."/>
            <person name="Nishida H."/>
            <person name="Aasland R."/>
            <person name="Huzurbazar S."/>
            <person name="Westhof E."/>
            <person name="Delsuc F."/>
            <person name="Lehrach H."/>
            <person name="Reinhardt R."/>
            <person name="Weissenbach J."/>
            <person name="Roy S.W."/>
            <person name="Artiguenave F."/>
            <person name="Postlethwait J.H."/>
            <person name="Manak J.R."/>
            <person name="Thompson E.M."/>
            <person name="Jaillon O."/>
            <person name="Du Pasquier L."/>
            <person name="Boudinot P."/>
            <person name="Liberles D.A."/>
            <person name="Volff J.N."/>
            <person name="Philippe H."/>
            <person name="Lenhard B."/>
            <person name="Roest Crollius H."/>
            <person name="Wincker P."/>
            <person name="Chourrout D."/>
        </authorList>
    </citation>
    <scope>NUCLEOTIDE SEQUENCE [LARGE SCALE GENOMIC DNA]</scope>
</reference>
<dbReference type="GO" id="GO:0005938">
    <property type="term" value="C:cell cortex"/>
    <property type="evidence" value="ECO:0007669"/>
    <property type="project" value="UniProtKB-SubCell"/>
</dbReference>
<evidence type="ECO:0000256" key="1">
    <source>
        <dbReference type="ARBA" id="ARBA00004300"/>
    </source>
</evidence>
<comment type="similarity">
    <text evidence="12">Belongs to the dynactin subunit 4 family.</text>
</comment>
<keyword evidence="5" id="KW-0963">Cytoplasm</keyword>
<evidence type="ECO:0000256" key="2">
    <source>
        <dbReference type="ARBA" id="ARBA00004529"/>
    </source>
</evidence>
<evidence type="ECO:0000256" key="12">
    <source>
        <dbReference type="ARBA" id="ARBA00034776"/>
    </source>
</evidence>
<evidence type="ECO:0000256" key="3">
    <source>
        <dbReference type="ARBA" id="ARBA00004544"/>
    </source>
</evidence>
<evidence type="ECO:0000256" key="5">
    <source>
        <dbReference type="ARBA" id="ARBA00022490"/>
    </source>
</evidence>
<evidence type="ECO:0000256" key="13">
    <source>
        <dbReference type="ARBA" id="ARBA00034864"/>
    </source>
</evidence>
<evidence type="ECO:0000313" key="16">
    <source>
        <dbReference type="EMBL" id="CBY35105.1"/>
    </source>
</evidence>
<name>E4X4C1_OIKDI</name>
<evidence type="ECO:0000313" key="17">
    <source>
        <dbReference type="Proteomes" id="UP000001307"/>
    </source>
</evidence>
<keyword evidence="7" id="KW-0597">Phosphoprotein</keyword>
<keyword evidence="8" id="KW-0832">Ubl conjugation</keyword>
<sequence length="457" mass="52666">MKGKDITAKKRFEKCTLYDVERVLYKNGSVAKPLCRLLYCRFCNDLRYYNSDLIQVEVDSHYCMHALDNVPTTEAIMKKNRSRSYWQCPACPSVLTQKQSWVIEENPEKPEEPFQRKTHYMQCPFCHWSTRDLGIPDAPTAGSWPEKENLNQSRINELYEYTKQLSLQQASLSKSKASRKITKVAGKIGGFSPMLLNYSMRDDGSAKKKPIELDNPKTRTLEELDDLPEEYLSEDGLDFWKTTSLKQRFDQPEYQPELTKDLYPRRLTMGVKRSLRCRQCDHNLLKPEFSPSSIKFKMHLIATSFIPEIRLFKPSAFSTDSLSANVFLTVTNPTHSPMNIILLPFCEEENEESYRFPKITGKIMLPADSYEIPAKDTLLDYSCLTKTTENLQPSEDGKIVLPQPNKIAFNCTYQSDGVESSEGAADKWVALRIKHDTLDQKQQSIWISHVVFIKISS</sequence>
<dbReference type="EMBL" id="FN653024">
    <property type="protein sequence ID" value="CBY23911.1"/>
    <property type="molecule type" value="Genomic_DNA"/>
</dbReference>
<protein>
    <recommendedName>
        <fullName evidence="13">Dynactin subunit 4</fullName>
    </recommendedName>
</protein>
<evidence type="ECO:0000256" key="14">
    <source>
        <dbReference type="ARBA" id="ARBA00093507"/>
    </source>
</evidence>
<dbReference type="FunCoup" id="E4X4C1">
    <property type="interactions" value="756"/>
</dbReference>
<dbReference type="Proteomes" id="UP000011014">
    <property type="component" value="Unassembled WGS sequence"/>
</dbReference>
<proteinExistence type="inferred from homology"/>
<dbReference type="PANTHER" id="PTHR13034">
    <property type="entry name" value="DYNACTIN P62 SUBUNIT"/>
    <property type="match status" value="1"/>
</dbReference>
<dbReference type="EMBL" id="FN654587">
    <property type="protein sequence ID" value="CBY35105.1"/>
    <property type="molecule type" value="Genomic_DNA"/>
</dbReference>
<dbReference type="InterPro" id="IPR008603">
    <property type="entry name" value="DCTN4"/>
</dbReference>
<comment type="subcellular location">
    <subcellularLocation>
        <location evidence="3">Cytoplasm</location>
        <location evidence="3">Cell cortex</location>
    </subcellularLocation>
    <subcellularLocation>
        <location evidence="1">Cytoplasm</location>
        <location evidence="1">Cytoskeleton</location>
        <location evidence="1">Microtubule organizing center</location>
        <location evidence="1">Centrosome</location>
    </subcellularLocation>
    <subcellularLocation>
        <location evidence="2">Cytoplasm</location>
        <location evidence="2">Cytoskeleton</location>
        <location evidence="2">Stress fiber</location>
    </subcellularLocation>
    <subcellularLocation>
        <location evidence="4">Cytoplasm</location>
        <location evidence="4">Myofibril</location>
    </subcellularLocation>
</comment>
<evidence type="ECO:0000313" key="15">
    <source>
        <dbReference type="EMBL" id="CBY23911.1"/>
    </source>
</evidence>
<dbReference type="Pfam" id="PF05502">
    <property type="entry name" value="Dynactin_p62"/>
    <property type="match status" value="2"/>
</dbReference>
<dbReference type="GO" id="GO:0030016">
    <property type="term" value="C:myofibril"/>
    <property type="evidence" value="ECO:0007669"/>
    <property type="project" value="UniProtKB-SubCell"/>
</dbReference>
<evidence type="ECO:0000256" key="9">
    <source>
        <dbReference type="ARBA" id="ARBA00022990"/>
    </source>
</evidence>
<evidence type="ECO:0000256" key="7">
    <source>
        <dbReference type="ARBA" id="ARBA00022553"/>
    </source>
</evidence>
<accession>E4X4C1</accession>
<evidence type="ECO:0000256" key="11">
    <source>
        <dbReference type="ARBA" id="ARBA00023212"/>
    </source>
</evidence>
<dbReference type="GO" id="GO:0005813">
    <property type="term" value="C:centrosome"/>
    <property type="evidence" value="ECO:0007669"/>
    <property type="project" value="UniProtKB-SubCell"/>
</dbReference>
<comment type="subunit">
    <text evidence="14">Subunit of dynactin, a multiprotein complex part of a tripartite complex with dynein and a adapter, such as BICDL1, BICD2 or HOOK3. The dynactin complex is built around ACTR1A/ACTB filament and consists of an actin-related filament composed of a shoulder domain, a pointed end and a barbed end. Its length is defined by its flexible shoulder domain. The soulder is composed of 2 DCTN1 subunits, 4 DCTN2 and 2 DCTN3. The 4 DCNT2 (via N-terminus) bind the ACTR1A filament and act as molecular rulers to determine the length. The pointed end is important for binding dynein-dynactin cargo adapters. Consists of 4 subunits: ACTR10, DCNT4, DCTN5 and DCTN6. The barbed end is composed of a CAPZA1:CAPZB heterodimers, which binds ACTR1A/ACTB filament and dynactin and stabilizes dynactin. Interacts with ATP7B, but not ATP7A, in a copper-dependent manner. Interacts with ANK2; this interaction is required for localization at costameres. Interacts with N4BP2L1.</text>
</comment>
<dbReference type="Proteomes" id="UP000001307">
    <property type="component" value="Unassembled WGS sequence"/>
</dbReference>
<keyword evidence="9" id="KW-0007">Acetylation</keyword>
<dbReference type="AlphaFoldDB" id="E4X4C1"/>
<dbReference type="OrthoDB" id="283815at2759"/>
<keyword evidence="11" id="KW-0206">Cytoskeleton</keyword>
<evidence type="ECO:0000256" key="10">
    <source>
        <dbReference type="ARBA" id="ARBA00023054"/>
    </source>
</evidence>
<evidence type="ECO:0000256" key="4">
    <source>
        <dbReference type="ARBA" id="ARBA00004657"/>
    </source>
</evidence>
<keyword evidence="17" id="KW-1185">Reference proteome</keyword>
<dbReference type="InParanoid" id="E4X4C1"/>
<evidence type="ECO:0000256" key="8">
    <source>
        <dbReference type="ARBA" id="ARBA00022843"/>
    </source>
</evidence>
<organism evidence="15">
    <name type="scientific">Oikopleura dioica</name>
    <name type="common">Tunicate</name>
    <dbReference type="NCBI Taxonomy" id="34765"/>
    <lineage>
        <taxon>Eukaryota</taxon>
        <taxon>Metazoa</taxon>
        <taxon>Chordata</taxon>
        <taxon>Tunicata</taxon>
        <taxon>Appendicularia</taxon>
        <taxon>Copelata</taxon>
        <taxon>Oikopleuridae</taxon>
        <taxon>Oikopleura</taxon>
    </lineage>
</organism>
<keyword evidence="10" id="KW-0175">Coiled coil</keyword>
<keyword evidence="6" id="KW-1017">Isopeptide bond</keyword>
<gene>
    <name evidence="15" type="ORF">GSOID_T00001243001</name>
    <name evidence="16" type="ORF">GSOID_T00026909001</name>
</gene>
<evidence type="ECO:0000256" key="6">
    <source>
        <dbReference type="ARBA" id="ARBA00022499"/>
    </source>
</evidence>
<dbReference type="GO" id="GO:0001725">
    <property type="term" value="C:stress fiber"/>
    <property type="evidence" value="ECO:0007669"/>
    <property type="project" value="UniProtKB-SubCell"/>
</dbReference>
<dbReference type="GO" id="GO:0005869">
    <property type="term" value="C:dynactin complex"/>
    <property type="evidence" value="ECO:0007669"/>
    <property type="project" value="InterPro"/>
</dbReference>
<dbReference type="PANTHER" id="PTHR13034:SF2">
    <property type="entry name" value="DYNACTIN SUBUNIT 4"/>
    <property type="match status" value="1"/>
</dbReference>